<keyword evidence="2" id="KW-1185">Reference proteome</keyword>
<dbReference type="NCBIfam" id="TIGR00616">
    <property type="entry name" value="rect"/>
    <property type="match status" value="1"/>
</dbReference>
<accession>A0A3G3M8C7</accession>
<protein>
    <submittedName>
        <fullName evidence="1">RecT-like DNA pairing protein</fullName>
    </submittedName>
</protein>
<proteinExistence type="predicted"/>
<dbReference type="RefSeq" id="YP_010099295.1">
    <property type="nucleotide sequence ID" value="NC_055775.1"/>
</dbReference>
<dbReference type="EMBL" id="MH976510">
    <property type="protein sequence ID" value="AYR02772.1"/>
    <property type="molecule type" value="Genomic_DNA"/>
</dbReference>
<evidence type="ECO:0000313" key="2">
    <source>
        <dbReference type="Proteomes" id="UP000279733"/>
    </source>
</evidence>
<dbReference type="GO" id="GO:0003677">
    <property type="term" value="F:DNA binding"/>
    <property type="evidence" value="ECO:0007669"/>
    <property type="project" value="InterPro"/>
</dbReference>
<dbReference type="Proteomes" id="UP000279733">
    <property type="component" value="Segment"/>
</dbReference>
<dbReference type="KEGG" id="vg:65117015"/>
<dbReference type="GeneID" id="65117015"/>
<name>A0A3G3M8C7_9CAUD</name>
<gene>
    <name evidence="1" type="primary">52</name>
    <name evidence="1" type="ORF">SEA_FOSTEROUS_52</name>
</gene>
<dbReference type="InterPro" id="IPR004590">
    <property type="entry name" value="ssDNA_annealing_RecT"/>
</dbReference>
<dbReference type="InterPro" id="IPR018330">
    <property type="entry name" value="RecT_fam"/>
</dbReference>
<dbReference type="Pfam" id="PF03837">
    <property type="entry name" value="RecT"/>
    <property type="match status" value="1"/>
</dbReference>
<reference evidence="1 2" key="1">
    <citation type="submission" date="2018-09" db="EMBL/GenBank/DDBJ databases">
        <authorList>
            <person name="Pope W.H."/>
            <person name="Garlena R.A."/>
            <person name="Russell D.A."/>
            <person name="Jacobs-Sera D."/>
            <person name="Hatfull G.F."/>
        </authorList>
    </citation>
    <scope>NUCLEOTIDE SEQUENCE [LARGE SCALE GENOMIC DNA]</scope>
</reference>
<dbReference type="GO" id="GO:0006259">
    <property type="term" value="P:DNA metabolic process"/>
    <property type="evidence" value="ECO:0007669"/>
    <property type="project" value="InterPro"/>
</dbReference>
<organism evidence="1 2">
    <name type="scientific">Gordonia phage Fosterous</name>
    <dbReference type="NCBI Taxonomy" id="2483668"/>
    <lineage>
        <taxon>Viruses</taxon>
        <taxon>Duplodnaviria</taxon>
        <taxon>Heunggongvirae</taxon>
        <taxon>Uroviricota</taxon>
        <taxon>Caudoviricetes</taxon>
        <taxon>Stackebrandtviridae</taxon>
        <taxon>Schenleyvirinae</taxon>
        <taxon>Vividuovirus</taxon>
        <taxon>Vividuovirus fosterous</taxon>
    </lineage>
</organism>
<evidence type="ECO:0000313" key="1">
    <source>
        <dbReference type="EMBL" id="AYR02772.1"/>
    </source>
</evidence>
<sequence length="350" mass="38285">MHPRDRTPVARTKDRSLIVGKNLAERATAEVQQGEQKPPTLFKQIDSMQVEFQRAMPQGAEARQLVRDAQTALRQVKDLAKCEPATVLGALMTCAQLGLRPGVLGQAYVLPFYDNKDRVHKAQLIVGYKGLLSLVYRSGLVETVAARIIYENDEWLLEYGLGEDKLIHRPPAGFGDRGNPIGYYAIARMKGGGYAVTDPMGVEEMKAYAAKHSRASKVGPWKDHFDQMALKTMLRKLCATLPQSTTIEQAIMHDGAVRADTSTAAVDHTPEYVDSEVVDDGGEGEAGPAELTPQQQIERGLQSEGITDPENVAKWLQNILGDPDAPQTPAELTDDEAGQVLDAIRASNNK</sequence>